<dbReference type="GO" id="GO:0016832">
    <property type="term" value="F:aldehyde-lyase activity"/>
    <property type="evidence" value="ECO:0007669"/>
    <property type="project" value="TreeGrafter"/>
</dbReference>
<dbReference type="InterPro" id="IPR050197">
    <property type="entry name" value="Aldolase_class_II_sugar_metab"/>
</dbReference>
<organism evidence="4 5">
    <name type="scientific">Pelolinea submarina</name>
    <dbReference type="NCBI Taxonomy" id="913107"/>
    <lineage>
        <taxon>Bacteria</taxon>
        <taxon>Bacillati</taxon>
        <taxon>Chloroflexota</taxon>
        <taxon>Anaerolineae</taxon>
        <taxon>Anaerolineales</taxon>
        <taxon>Anaerolineaceae</taxon>
        <taxon>Pelolinea</taxon>
    </lineage>
</organism>
<keyword evidence="2" id="KW-0456">Lyase</keyword>
<dbReference type="GO" id="GO:0005829">
    <property type="term" value="C:cytosol"/>
    <property type="evidence" value="ECO:0007669"/>
    <property type="project" value="TreeGrafter"/>
</dbReference>
<dbReference type="Gene3D" id="3.40.225.10">
    <property type="entry name" value="Class II aldolase/adducin N-terminal domain"/>
    <property type="match status" value="1"/>
</dbReference>
<dbReference type="RefSeq" id="WP_116225845.1">
    <property type="nucleotide sequence ID" value="NZ_AP018437.1"/>
</dbReference>
<keyword evidence="5" id="KW-1185">Reference proteome</keyword>
<sequence length="216" mass="23839">MKYTEYQKEIFATAQKLVKAGLIRISSGNVSMRTDDGNVAITPSSIPYDEMEYSQIVILDMEGNAVEGKLKPSVEKMLHINTYKAREDAKAVIHTHSVFAITLSLFGSVIPPLSIEMINLGAPIQTIPYSLPGSLKFADKVANYFHDHPEKKAALLENHGAIVVGSGVKDAFQNAYNFETGANIYYNSLLLGKEFRILSQAEIDELHGTYIPSTKK</sequence>
<dbReference type="Pfam" id="PF00596">
    <property type="entry name" value="Aldolase_II"/>
    <property type="match status" value="1"/>
</dbReference>
<dbReference type="GO" id="GO:0019323">
    <property type="term" value="P:pentose catabolic process"/>
    <property type="evidence" value="ECO:0007669"/>
    <property type="project" value="TreeGrafter"/>
</dbReference>
<dbReference type="AlphaFoldDB" id="A0A347ZQE5"/>
<protein>
    <submittedName>
        <fullName evidence="4">L-fuculose-phosphate aldolase</fullName>
    </submittedName>
</protein>
<dbReference type="PANTHER" id="PTHR22789">
    <property type="entry name" value="FUCULOSE PHOSPHATE ALDOLASE"/>
    <property type="match status" value="1"/>
</dbReference>
<dbReference type="SUPFAM" id="SSF53639">
    <property type="entry name" value="AraD/HMP-PK domain-like"/>
    <property type="match status" value="1"/>
</dbReference>
<feature type="domain" description="Class II aldolase/adducin N-terminal" evidence="3">
    <location>
        <begin position="8"/>
        <end position="186"/>
    </location>
</feature>
<comment type="caution">
    <text evidence="4">The sequence shown here is derived from an EMBL/GenBank/DDBJ whole genome shotgun (WGS) entry which is preliminary data.</text>
</comment>
<dbReference type="SMART" id="SM01007">
    <property type="entry name" value="Aldolase_II"/>
    <property type="match status" value="1"/>
</dbReference>
<dbReference type="EMBL" id="QUMS01000004">
    <property type="protein sequence ID" value="REG06144.1"/>
    <property type="molecule type" value="Genomic_DNA"/>
</dbReference>
<dbReference type="PANTHER" id="PTHR22789:SF0">
    <property type="entry name" value="3-OXO-TETRONATE 4-PHOSPHATE DECARBOXYLASE-RELATED"/>
    <property type="match status" value="1"/>
</dbReference>
<keyword evidence="1" id="KW-0479">Metal-binding</keyword>
<evidence type="ECO:0000313" key="5">
    <source>
        <dbReference type="Proteomes" id="UP000256388"/>
    </source>
</evidence>
<dbReference type="Proteomes" id="UP000256388">
    <property type="component" value="Unassembled WGS sequence"/>
</dbReference>
<reference evidence="4 5" key="1">
    <citation type="submission" date="2018-08" db="EMBL/GenBank/DDBJ databases">
        <title>Genomic Encyclopedia of Type Strains, Phase IV (KMG-IV): sequencing the most valuable type-strain genomes for metagenomic binning, comparative biology and taxonomic classification.</title>
        <authorList>
            <person name="Goeker M."/>
        </authorList>
    </citation>
    <scope>NUCLEOTIDE SEQUENCE [LARGE SCALE GENOMIC DNA]</scope>
    <source>
        <strain evidence="4 5">DSM 23923</strain>
    </source>
</reference>
<dbReference type="OrthoDB" id="9786287at2"/>
<evidence type="ECO:0000256" key="1">
    <source>
        <dbReference type="ARBA" id="ARBA00022723"/>
    </source>
</evidence>
<name>A0A347ZQE5_9CHLR</name>
<evidence type="ECO:0000313" key="4">
    <source>
        <dbReference type="EMBL" id="REG06144.1"/>
    </source>
</evidence>
<evidence type="ECO:0000259" key="3">
    <source>
        <dbReference type="SMART" id="SM01007"/>
    </source>
</evidence>
<dbReference type="InterPro" id="IPR001303">
    <property type="entry name" value="Aldolase_II/adducin_N"/>
</dbReference>
<accession>A0A347ZQE5</accession>
<dbReference type="GO" id="GO:0046872">
    <property type="term" value="F:metal ion binding"/>
    <property type="evidence" value="ECO:0007669"/>
    <property type="project" value="UniProtKB-KW"/>
</dbReference>
<dbReference type="InterPro" id="IPR036409">
    <property type="entry name" value="Aldolase_II/adducin_N_sf"/>
</dbReference>
<proteinExistence type="predicted"/>
<gene>
    <name evidence="4" type="ORF">DFR64_2575</name>
</gene>
<evidence type="ECO:0000256" key="2">
    <source>
        <dbReference type="ARBA" id="ARBA00023239"/>
    </source>
</evidence>